<keyword evidence="4" id="KW-1185">Reference proteome</keyword>
<dbReference type="EMBL" id="NPDU01000024">
    <property type="protein sequence ID" value="PJZ61886.1"/>
    <property type="molecule type" value="Genomic_DNA"/>
</dbReference>
<accession>A0A2M9YJ85</accession>
<protein>
    <recommendedName>
        <fullName evidence="6">HNH endonuclease</fullName>
    </recommendedName>
</protein>
<dbReference type="RefSeq" id="WP_100787400.1">
    <property type="nucleotide sequence ID" value="NZ_NPDU01000024.1"/>
</dbReference>
<dbReference type="AlphaFoldDB" id="A0A2M9YJ85"/>
<gene>
    <name evidence="3" type="ORF">CH376_10810</name>
    <name evidence="2" type="ORF">CH380_19355</name>
</gene>
<comment type="caution">
    <text evidence="2">The sequence shown here is derived from an EMBL/GenBank/DDBJ whole genome shotgun (WGS) entry which is preliminary data.</text>
</comment>
<feature type="compositionally biased region" description="Basic and acidic residues" evidence="1">
    <location>
        <begin position="1"/>
        <end position="36"/>
    </location>
</feature>
<evidence type="ECO:0000313" key="4">
    <source>
        <dbReference type="Proteomes" id="UP000232149"/>
    </source>
</evidence>
<organism evidence="2 5">
    <name type="scientific">Leptospira adleri</name>
    <dbReference type="NCBI Taxonomy" id="2023186"/>
    <lineage>
        <taxon>Bacteria</taxon>
        <taxon>Pseudomonadati</taxon>
        <taxon>Spirochaetota</taxon>
        <taxon>Spirochaetia</taxon>
        <taxon>Leptospirales</taxon>
        <taxon>Leptospiraceae</taxon>
        <taxon>Leptospira</taxon>
    </lineage>
</organism>
<evidence type="ECO:0000256" key="1">
    <source>
        <dbReference type="SAM" id="MobiDB-lite"/>
    </source>
</evidence>
<evidence type="ECO:0000313" key="3">
    <source>
        <dbReference type="EMBL" id="PJZ61886.1"/>
    </source>
</evidence>
<reference evidence="4 5" key="1">
    <citation type="submission" date="2017-07" db="EMBL/GenBank/DDBJ databases">
        <title>Leptospira spp. isolated from tropical soils.</title>
        <authorList>
            <person name="Thibeaux R."/>
            <person name="Iraola G."/>
            <person name="Ferres I."/>
            <person name="Bierque E."/>
            <person name="Girault D."/>
            <person name="Soupe-Gilbert M.-E."/>
            <person name="Picardeau M."/>
            <person name="Goarant C."/>
        </authorList>
    </citation>
    <scope>NUCLEOTIDE SEQUENCE [LARGE SCALE GENOMIC DNA]</scope>
    <source>
        <strain evidence="2 5">FH2-B-C1</strain>
        <strain evidence="3 4">FH2-B-D1</strain>
    </source>
</reference>
<dbReference type="EMBL" id="NPDV01000022">
    <property type="protein sequence ID" value="PJZ51605.1"/>
    <property type="molecule type" value="Genomic_DNA"/>
</dbReference>
<feature type="region of interest" description="Disordered" evidence="1">
    <location>
        <begin position="1"/>
        <end position="41"/>
    </location>
</feature>
<evidence type="ECO:0000313" key="2">
    <source>
        <dbReference type="EMBL" id="PJZ51605.1"/>
    </source>
</evidence>
<dbReference type="Proteomes" id="UP000232188">
    <property type="component" value="Unassembled WGS sequence"/>
</dbReference>
<evidence type="ECO:0000313" key="5">
    <source>
        <dbReference type="Proteomes" id="UP000232188"/>
    </source>
</evidence>
<proteinExistence type="predicted"/>
<dbReference type="Proteomes" id="UP000232149">
    <property type="component" value="Unassembled WGS sequence"/>
</dbReference>
<evidence type="ECO:0008006" key="6">
    <source>
        <dbReference type="Google" id="ProtNLM"/>
    </source>
</evidence>
<sequence>MLRWENKRRESAKRYQESRRTKEPTKAAKRMKDGMNKRRKMDQRCLVTGSNNFVVCHLLGRRTRYTKYVPWDPLNMFCLNASLHTGKGGYDENTSVDARLEWLRDRNLHEQAERLIYLTTPDEFLANCQGGEKAE</sequence>
<name>A0A2M9YJ85_9LEPT</name>